<dbReference type="FunCoup" id="G0EEP7">
    <property type="interactions" value="1"/>
</dbReference>
<name>G0EEP7_PYRF1</name>
<evidence type="ECO:0000313" key="1">
    <source>
        <dbReference type="EMBL" id="AEM38869.1"/>
    </source>
</evidence>
<reference evidence="1 2" key="1">
    <citation type="journal article" date="2011" name="Stand. Genomic Sci.">
        <title>Complete genome sequence of the hyperthermophilic chemolithoautotroph Pyrolobus fumarii type strain (1A).</title>
        <authorList>
            <person name="Anderson I."/>
            <person name="Goker M."/>
            <person name="Nolan M."/>
            <person name="Lucas S."/>
            <person name="Hammon N."/>
            <person name="Deshpande S."/>
            <person name="Cheng J.F."/>
            <person name="Tapia R."/>
            <person name="Han C."/>
            <person name="Goodwin L."/>
            <person name="Pitluck S."/>
            <person name="Huntemann M."/>
            <person name="Liolios K."/>
            <person name="Ivanova N."/>
            <person name="Pagani I."/>
            <person name="Mavromatis K."/>
            <person name="Ovchinikova G."/>
            <person name="Pati A."/>
            <person name="Chen A."/>
            <person name="Palaniappan K."/>
            <person name="Land M."/>
            <person name="Hauser L."/>
            <person name="Brambilla E.M."/>
            <person name="Huber H."/>
            <person name="Yasawong M."/>
            <person name="Rohde M."/>
            <person name="Spring S."/>
            <person name="Abt B."/>
            <person name="Sikorski J."/>
            <person name="Wirth R."/>
            <person name="Detter J.C."/>
            <person name="Woyke T."/>
            <person name="Bristow J."/>
            <person name="Eisen J.A."/>
            <person name="Markowitz V."/>
            <person name="Hugenholtz P."/>
            <person name="Kyrpides N.C."/>
            <person name="Klenk H.P."/>
            <person name="Lapidus A."/>
        </authorList>
    </citation>
    <scope>NUCLEOTIDE SEQUENCE [LARGE SCALE GENOMIC DNA]</scope>
    <source>
        <strain evidence="2">DSM 11204 / 1A</strain>
    </source>
</reference>
<dbReference type="InParanoid" id="G0EEP7"/>
<protein>
    <submittedName>
        <fullName evidence="1">Uncharacterized protein</fullName>
    </submittedName>
</protein>
<gene>
    <name evidence="1" type="ordered locus">Pyrfu_1001</name>
</gene>
<dbReference type="OrthoDB" id="2392at2157"/>
<sequence>MADLRDFAKNWAPEKKPGIGSKIKKMFKREPPLRLRIVQAIHMLKVQTHRLEYMIARMKERDQELFERVVEAQMEGDKLRAQVYANEVAEIRKVVKTLMTAKLALERVILRLETITSLSDAVVALAPVVGVVRELKTQLMGIVPEIALEIAEVGELLESLVIETGEYTAIASGVGAVTPEAKKILQEAATIAEQRLREEFPTLPEIPASTTAEGAKAENG</sequence>
<dbReference type="EMBL" id="CP002838">
    <property type="protein sequence ID" value="AEM38869.1"/>
    <property type="molecule type" value="Genomic_DNA"/>
</dbReference>
<dbReference type="RefSeq" id="WP_014026546.1">
    <property type="nucleotide sequence ID" value="NC_015931.1"/>
</dbReference>
<dbReference type="Proteomes" id="UP000001037">
    <property type="component" value="Chromosome"/>
</dbReference>
<dbReference type="KEGG" id="pfm:Pyrfu_1001"/>
<evidence type="ECO:0000313" key="2">
    <source>
        <dbReference type="Proteomes" id="UP000001037"/>
    </source>
</evidence>
<dbReference type="Gene3D" id="6.10.140.1230">
    <property type="match status" value="1"/>
</dbReference>
<dbReference type="eggNOG" id="arCOG00452">
    <property type="taxonomic scope" value="Archaea"/>
</dbReference>
<dbReference type="AlphaFoldDB" id="G0EEP7"/>
<dbReference type="HOGENOM" id="CLU_095961_0_0_2"/>
<dbReference type="STRING" id="694429.Pyrfu_1001"/>
<proteinExistence type="predicted"/>
<dbReference type="GeneID" id="11139477"/>
<accession>G0EEP7</accession>
<keyword evidence="2" id="KW-1185">Reference proteome</keyword>
<organism evidence="1 2">
    <name type="scientific">Pyrolobus fumarii (strain DSM 11204 / 1A)</name>
    <dbReference type="NCBI Taxonomy" id="694429"/>
    <lineage>
        <taxon>Archaea</taxon>
        <taxon>Thermoproteota</taxon>
        <taxon>Thermoprotei</taxon>
        <taxon>Desulfurococcales</taxon>
        <taxon>Pyrodictiaceae</taxon>
        <taxon>Pyrolobus</taxon>
    </lineage>
</organism>